<dbReference type="STRING" id="39490.ERS852448_01764"/>
<evidence type="ECO:0000313" key="3">
    <source>
        <dbReference type="EMBL" id="CUN07836.1"/>
    </source>
</evidence>
<dbReference type="PANTHER" id="PTHR47505">
    <property type="entry name" value="DNA UTILIZATION PROTEIN YHGH"/>
    <property type="match status" value="1"/>
</dbReference>
<dbReference type="Gene3D" id="3.40.50.2020">
    <property type="match status" value="1"/>
</dbReference>
<feature type="domain" description="Double zinc ribbon" evidence="2">
    <location>
        <begin position="7"/>
        <end position="60"/>
    </location>
</feature>
<organism evidence="3 4">
    <name type="scientific">Eubacterium ramulus</name>
    <dbReference type="NCBI Taxonomy" id="39490"/>
    <lineage>
        <taxon>Bacteria</taxon>
        <taxon>Bacillati</taxon>
        <taxon>Bacillota</taxon>
        <taxon>Clostridia</taxon>
        <taxon>Eubacteriales</taxon>
        <taxon>Eubacteriaceae</taxon>
        <taxon>Eubacterium</taxon>
    </lineage>
</organism>
<accession>A0A173U0E3</accession>
<dbReference type="RefSeq" id="WP_055290333.1">
    <property type="nucleotide sequence ID" value="NZ_CP173382.1"/>
</dbReference>
<dbReference type="Proteomes" id="UP000095492">
    <property type="component" value="Unassembled WGS sequence"/>
</dbReference>
<evidence type="ECO:0000313" key="4">
    <source>
        <dbReference type="Proteomes" id="UP000095492"/>
    </source>
</evidence>
<dbReference type="EMBL" id="CYYA01000011">
    <property type="protein sequence ID" value="CUN07836.1"/>
    <property type="molecule type" value="Genomic_DNA"/>
</dbReference>
<evidence type="ECO:0000259" key="2">
    <source>
        <dbReference type="Pfam" id="PF18912"/>
    </source>
</evidence>
<dbReference type="CDD" id="cd06223">
    <property type="entry name" value="PRTases_typeI"/>
    <property type="match status" value="1"/>
</dbReference>
<dbReference type="SUPFAM" id="SSF53271">
    <property type="entry name" value="PRTase-like"/>
    <property type="match status" value="1"/>
</dbReference>
<dbReference type="InterPro" id="IPR044005">
    <property type="entry name" value="DZR_2"/>
</dbReference>
<protein>
    <submittedName>
        <fullName evidence="3">DNA utilization protein GntX</fullName>
    </submittedName>
</protein>
<evidence type="ECO:0000256" key="1">
    <source>
        <dbReference type="ARBA" id="ARBA00008007"/>
    </source>
</evidence>
<dbReference type="GeneID" id="97392651"/>
<comment type="similarity">
    <text evidence="1">Belongs to the ComF/GntX family.</text>
</comment>
<sequence length="231" mass="26192">MKFWKCLDYLYPPRCPVCGEISSDGICPVCTKKLFFVKEHYCMKCGKPLEAAETEYCRDCSRRQHAFVRGRALLSYRGPVKLSLYRMKYGNRREYARVYGQTMAHRLGPWICQCGIGLIIPVPLHPSRKRKRGYNQAEWLAKGISDVLHIPVDTHTLYRVRRTKPQKKLNDIERKQNLQGAFSVKCALPPNACILLVDDIYTTGSTVDEAARCLQAAGECKVYVAAVAIGG</sequence>
<gene>
    <name evidence="3" type="ORF">ERS852448_01764</name>
</gene>
<dbReference type="OrthoDB" id="9779910at2"/>
<dbReference type="InterPro" id="IPR051910">
    <property type="entry name" value="ComF/GntX_DNA_util-trans"/>
</dbReference>
<dbReference type="Pfam" id="PF18912">
    <property type="entry name" value="DZR_2"/>
    <property type="match status" value="1"/>
</dbReference>
<name>A0A173U0E3_EUBRA</name>
<proteinExistence type="inferred from homology"/>
<reference evidence="3 4" key="1">
    <citation type="submission" date="2015-09" db="EMBL/GenBank/DDBJ databases">
        <authorList>
            <consortium name="Pathogen Informatics"/>
        </authorList>
    </citation>
    <scope>NUCLEOTIDE SEQUENCE [LARGE SCALE GENOMIC DNA]</scope>
    <source>
        <strain evidence="3 4">2789STDY5608891</strain>
    </source>
</reference>
<dbReference type="InterPro" id="IPR029057">
    <property type="entry name" value="PRTase-like"/>
</dbReference>
<dbReference type="PANTHER" id="PTHR47505:SF1">
    <property type="entry name" value="DNA UTILIZATION PROTEIN YHGH"/>
    <property type="match status" value="1"/>
</dbReference>
<dbReference type="AlphaFoldDB" id="A0A173U0E3"/>
<dbReference type="InterPro" id="IPR000836">
    <property type="entry name" value="PRTase_dom"/>
</dbReference>